<keyword evidence="4" id="KW-1185">Reference proteome</keyword>
<dbReference type="NCBIfam" id="NF047420">
    <property type="entry name" value="EF_P_mod_YmfI"/>
    <property type="match status" value="1"/>
</dbReference>
<dbReference type="PANTHER" id="PTHR42879:SF2">
    <property type="entry name" value="3-OXOACYL-[ACYL-CARRIER-PROTEIN] REDUCTASE FABG"/>
    <property type="match status" value="1"/>
</dbReference>
<comment type="similarity">
    <text evidence="1">Belongs to the short-chain dehydrogenases/reductases (SDR) family.</text>
</comment>
<organism evidence="3 4">
    <name type="scientific">Salirhabdus euzebyi</name>
    <dbReference type="NCBI Taxonomy" id="394506"/>
    <lineage>
        <taxon>Bacteria</taxon>
        <taxon>Bacillati</taxon>
        <taxon>Bacillota</taxon>
        <taxon>Bacilli</taxon>
        <taxon>Bacillales</taxon>
        <taxon>Bacillaceae</taxon>
        <taxon>Salirhabdus</taxon>
    </lineage>
</organism>
<dbReference type="PANTHER" id="PTHR42879">
    <property type="entry name" value="3-OXOACYL-(ACYL-CARRIER-PROTEIN) REDUCTASE"/>
    <property type="match status" value="1"/>
</dbReference>
<evidence type="ECO:0000256" key="1">
    <source>
        <dbReference type="ARBA" id="ARBA00006484"/>
    </source>
</evidence>
<dbReference type="CDD" id="cd05233">
    <property type="entry name" value="SDR_c"/>
    <property type="match status" value="1"/>
</dbReference>
<proteinExistence type="inferred from homology"/>
<sequence length="240" mass="26187">MEKRTVLITGASGEIGGSIAKVLINEGWQVLLHYNENQGKISELIADSPEEAVLGFIKADLGTSDGISHFLKHLHFPIDAFVHASGKALYGTFQQMTDTNMEEMIQLHVQSPWKITRHILPDMLKKRFGHIVMISSIWGEKGASNEVLYSSVKGAQNSFVKALAKETALSGISVNAVSPGLIQTKMNNFLDKEEMELVVEDIPAGRAGDPEEIANVVSFLLSPKASYINGQVINVNGAWN</sequence>
<dbReference type="InterPro" id="IPR050259">
    <property type="entry name" value="SDR"/>
</dbReference>
<name>A0A841Q394_9BACI</name>
<evidence type="ECO:0000313" key="4">
    <source>
        <dbReference type="Proteomes" id="UP000581688"/>
    </source>
</evidence>
<dbReference type="FunFam" id="3.40.50.720:FF:000173">
    <property type="entry name" value="3-oxoacyl-[acyl-carrier protein] reductase"/>
    <property type="match status" value="1"/>
</dbReference>
<dbReference type="Gene3D" id="3.40.50.720">
    <property type="entry name" value="NAD(P)-binding Rossmann-like Domain"/>
    <property type="match status" value="1"/>
</dbReference>
<comment type="caution">
    <text evidence="3">The sequence shown here is derived from an EMBL/GenBank/DDBJ whole genome shotgun (WGS) entry which is preliminary data.</text>
</comment>
<dbReference type="GO" id="GO:0004316">
    <property type="term" value="F:3-oxoacyl-[acyl-carrier-protein] reductase (NADPH) activity"/>
    <property type="evidence" value="ECO:0007669"/>
    <property type="project" value="UniProtKB-EC"/>
</dbReference>
<dbReference type="PRINTS" id="PR00081">
    <property type="entry name" value="GDHRDH"/>
</dbReference>
<dbReference type="Pfam" id="PF13561">
    <property type="entry name" value="adh_short_C2"/>
    <property type="match status" value="1"/>
</dbReference>
<protein>
    <submittedName>
        <fullName evidence="3">3-oxoacyl-[acyl-carrier protein] reductase</fullName>
        <ecNumber evidence="3">1.1.1.100</ecNumber>
    </submittedName>
</protein>
<keyword evidence="2 3" id="KW-0560">Oxidoreductase</keyword>
<reference evidence="3 4" key="1">
    <citation type="submission" date="2020-08" db="EMBL/GenBank/DDBJ databases">
        <title>Genomic Encyclopedia of Type Strains, Phase IV (KMG-IV): sequencing the most valuable type-strain genomes for metagenomic binning, comparative biology and taxonomic classification.</title>
        <authorList>
            <person name="Goeker M."/>
        </authorList>
    </citation>
    <scope>NUCLEOTIDE SEQUENCE [LARGE SCALE GENOMIC DNA]</scope>
    <source>
        <strain evidence="3 4">DSM 19612</strain>
    </source>
</reference>
<evidence type="ECO:0000313" key="3">
    <source>
        <dbReference type="EMBL" id="MBB6452857.1"/>
    </source>
</evidence>
<dbReference type="InterPro" id="IPR002347">
    <property type="entry name" value="SDR_fam"/>
</dbReference>
<dbReference type="EC" id="1.1.1.100" evidence="3"/>
<dbReference type="EMBL" id="JACHGH010000003">
    <property type="protein sequence ID" value="MBB6452857.1"/>
    <property type="molecule type" value="Genomic_DNA"/>
</dbReference>
<dbReference type="SUPFAM" id="SSF51735">
    <property type="entry name" value="NAD(P)-binding Rossmann-fold domains"/>
    <property type="match status" value="1"/>
</dbReference>
<gene>
    <name evidence="3" type="ORF">HNQ94_001303</name>
</gene>
<dbReference type="InterPro" id="IPR036291">
    <property type="entry name" value="NAD(P)-bd_dom_sf"/>
</dbReference>
<evidence type="ECO:0000256" key="2">
    <source>
        <dbReference type="ARBA" id="ARBA00023002"/>
    </source>
</evidence>
<dbReference type="Proteomes" id="UP000581688">
    <property type="component" value="Unassembled WGS sequence"/>
</dbReference>
<accession>A0A841Q394</accession>
<dbReference type="AlphaFoldDB" id="A0A841Q394"/>
<dbReference type="RefSeq" id="WP_174495399.1">
    <property type="nucleotide sequence ID" value="NZ_CADDWK010000003.1"/>
</dbReference>